<dbReference type="EMBL" id="JACHJR010000001">
    <property type="protein sequence ID" value="MBB4945895.1"/>
    <property type="molecule type" value="Genomic_DNA"/>
</dbReference>
<evidence type="ECO:0000313" key="2">
    <source>
        <dbReference type="EMBL" id="MBB4945895.1"/>
    </source>
</evidence>
<dbReference type="Gene3D" id="3.30.70.100">
    <property type="match status" value="1"/>
</dbReference>
<sequence length="89" mass="9838">MLTVLVGYEAGPGRQDLLRTELEAMLEPAAELPGCLAFELYLDPNCPERMLLVEQWTSPAGWRAHYGQRVGRLAELLARPATIRCLGAT</sequence>
<reference evidence="2 3" key="1">
    <citation type="submission" date="2020-08" db="EMBL/GenBank/DDBJ databases">
        <title>Sequencing the genomes of 1000 actinobacteria strains.</title>
        <authorList>
            <person name="Klenk H.-P."/>
        </authorList>
    </citation>
    <scope>NUCLEOTIDE SEQUENCE [LARGE SCALE GENOMIC DNA]</scope>
    <source>
        <strain evidence="2 3">DSM 44786</strain>
    </source>
</reference>
<feature type="domain" description="ABM" evidence="1">
    <location>
        <begin position="2"/>
        <end position="89"/>
    </location>
</feature>
<evidence type="ECO:0000313" key="3">
    <source>
        <dbReference type="Proteomes" id="UP000573327"/>
    </source>
</evidence>
<dbReference type="PROSITE" id="PS51725">
    <property type="entry name" value="ABM"/>
    <property type="match status" value="1"/>
</dbReference>
<dbReference type="InterPro" id="IPR007138">
    <property type="entry name" value="ABM_dom"/>
</dbReference>
<organism evidence="2 3">
    <name type="scientific">Kitasatospora gansuensis</name>
    <dbReference type="NCBI Taxonomy" id="258050"/>
    <lineage>
        <taxon>Bacteria</taxon>
        <taxon>Bacillati</taxon>
        <taxon>Actinomycetota</taxon>
        <taxon>Actinomycetes</taxon>
        <taxon>Kitasatosporales</taxon>
        <taxon>Streptomycetaceae</taxon>
        <taxon>Kitasatospora</taxon>
    </lineage>
</organism>
<proteinExistence type="predicted"/>
<keyword evidence="2" id="KW-0503">Monooxygenase</keyword>
<dbReference type="SUPFAM" id="SSF54909">
    <property type="entry name" value="Dimeric alpha+beta barrel"/>
    <property type="match status" value="1"/>
</dbReference>
<accession>A0A7W7S8P4</accession>
<keyword evidence="2" id="KW-0560">Oxidoreductase</keyword>
<dbReference type="InterPro" id="IPR011008">
    <property type="entry name" value="Dimeric_a/b-barrel"/>
</dbReference>
<dbReference type="Pfam" id="PF03992">
    <property type="entry name" value="ABM"/>
    <property type="match status" value="1"/>
</dbReference>
<dbReference type="Proteomes" id="UP000573327">
    <property type="component" value="Unassembled WGS sequence"/>
</dbReference>
<protein>
    <submittedName>
        <fullName evidence="2">Quinol monooxygenase YgiN</fullName>
    </submittedName>
</protein>
<gene>
    <name evidence="2" type="ORF">F4556_001430</name>
</gene>
<dbReference type="GO" id="GO:0004497">
    <property type="term" value="F:monooxygenase activity"/>
    <property type="evidence" value="ECO:0007669"/>
    <property type="project" value="UniProtKB-KW"/>
</dbReference>
<keyword evidence="3" id="KW-1185">Reference proteome</keyword>
<evidence type="ECO:0000259" key="1">
    <source>
        <dbReference type="PROSITE" id="PS51725"/>
    </source>
</evidence>
<dbReference type="AlphaFoldDB" id="A0A7W7S8P4"/>
<comment type="caution">
    <text evidence="2">The sequence shown here is derived from an EMBL/GenBank/DDBJ whole genome shotgun (WGS) entry which is preliminary data.</text>
</comment>
<dbReference type="RefSeq" id="WP_313068196.1">
    <property type="nucleotide sequence ID" value="NZ_JACHJR010000001.1"/>
</dbReference>
<name>A0A7W7S8P4_9ACTN</name>